<comment type="caution">
    <text evidence="2">The sequence shown here is derived from an EMBL/GenBank/DDBJ whole genome shotgun (WGS) entry which is preliminary data.</text>
</comment>
<dbReference type="OrthoDB" id="1681166at2759"/>
<sequence>MADDPDGANPPIPGYGPGIDWMGIGDDDEIPLGPDDFLPPQIYSGEDMPDFDDDMPFFAILSADAYLDSRQNKLRHLQQEDLLAEKRFLETAFKFDSKPEKEGHWHRSDMEYGMVLQLLSEICEKQSMNPKDPWVTANGTVKGEEGDFDGRFENYPSKWEADGKELSYNSRTVLARRLRLIDFLTLSRRFADPGNLELARLIRAAEEGLEDLGIKDKDLKIAWVLYRVWIRLLHYRSLSLGENEFGKAHLTWMINIAINRYYREVTKQTPWYSPRNDPEIQIWPKLVHACKTLERFVEAFHARLDAKNREKTSNYGLSNDEDEPPSELLETLIQGAISDAFIDDPHERRLELWTDLHLVADEVQERMGKTHVEGVLLERKIVLKDEWWQMYKLLENDKEPYGPTGGNWWSHFDWQSINDNGNFVKGLERMEELNLLRRNNLLLRDWSGRKPIKQLYYVFDTRDDGQHRDYRQAIDDFYWQITYLAGLTQWGISKDSPSRRENIFKGLFPIHPIGLHAPSKVLLLLWNTDNDTPRCIICWMDIGVEEWGTEFYDAKQPCPIKDGSPYNMHKEAGITQEFTPGLDENATYNLFDGFTTEDDKGKAKQSNEWGEESLAEYEVAHVRNWRRKKERDRKWEVNANRTGYYAMEYPSGPDKLKVNYSVRRKRKGLVVSIFDFKEPDDNIPFPGLFPEPGEPRPPTPKDEDEGDDDEIMSGVENEGSGNDDDE</sequence>
<dbReference type="EMBL" id="CAJVRM010000096">
    <property type="protein sequence ID" value="CAG8974253.1"/>
    <property type="molecule type" value="Genomic_DNA"/>
</dbReference>
<feature type="region of interest" description="Disordered" evidence="1">
    <location>
        <begin position="1"/>
        <end position="26"/>
    </location>
</feature>
<accession>A0A9N9LIA1</accession>
<keyword evidence="3" id="KW-1185">Reference proteome</keyword>
<reference evidence="2" key="1">
    <citation type="submission" date="2021-07" db="EMBL/GenBank/DDBJ databases">
        <authorList>
            <person name="Durling M."/>
        </authorList>
    </citation>
    <scope>NUCLEOTIDE SEQUENCE</scope>
</reference>
<feature type="compositionally biased region" description="Acidic residues" evidence="1">
    <location>
        <begin position="702"/>
        <end position="711"/>
    </location>
</feature>
<protein>
    <submittedName>
        <fullName evidence="2">Uncharacterized protein</fullName>
    </submittedName>
</protein>
<gene>
    <name evidence="2" type="ORF">HYALB_00009742</name>
</gene>
<evidence type="ECO:0000313" key="2">
    <source>
        <dbReference type="EMBL" id="CAG8974253.1"/>
    </source>
</evidence>
<evidence type="ECO:0000313" key="3">
    <source>
        <dbReference type="Proteomes" id="UP000701801"/>
    </source>
</evidence>
<organism evidence="2 3">
    <name type="scientific">Hymenoscyphus albidus</name>
    <dbReference type="NCBI Taxonomy" id="595503"/>
    <lineage>
        <taxon>Eukaryota</taxon>
        <taxon>Fungi</taxon>
        <taxon>Dikarya</taxon>
        <taxon>Ascomycota</taxon>
        <taxon>Pezizomycotina</taxon>
        <taxon>Leotiomycetes</taxon>
        <taxon>Helotiales</taxon>
        <taxon>Helotiaceae</taxon>
        <taxon>Hymenoscyphus</taxon>
    </lineage>
</organism>
<dbReference type="AlphaFoldDB" id="A0A9N9LIA1"/>
<feature type="region of interest" description="Disordered" evidence="1">
    <location>
        <begin position="678"/>
        <end position="726"/>
    </location>
</feature>
<dbReference type="Proteomes" id="UP000701801">
    <property type="component" value="Unassembled WGS sequence"/>
</dbReference>
<evidence type="ECO:0000256" key="1">
    <source>
        <dbReference type="SAM" id="MobiDB-lite"/>
    </source>
</evidence>
<name>A0A9N9LIA1_9HELO</name>
<proteinExistence type="predicted"/>